<dbReference type="AlphaFoldDB" id="A0A385D532"/>
<sequence length="346" mass="34098">MPPVNTPPAYGISARAGTVLGVDSGGSGLRAALAPAGAPGEAVSVTGSQPVRTSSRGIDAGHFLELLLPLVRELWERVAPGGEPPVAVAVGAAGMATLGDDLRATLPGALVAQGMTGPLALAADAVTAYTGALGVRPGAVVAVGTGMIALGTDLRDWRRADGWGHLLGDSGGGAWLGRAGLEAAYRAFDGRAGGSKALLAAAEERFGPLPGLPAQLYPRPDRAAVLASFAPDVARCAGEGDPTAAALLTGAASHVVDAVEAVLPGRDGEVACTGGLLRLGAPLTEPVGEELARRLPGARVVPAAGDPLHGAVVLASALASGTQGLPVDGRLLWCPTSAPGPGEVDV</sequence>
<dbReference type="GeneID" id="300112970"/>
<dbReference type="InterPro" id="IPR052519">
    <property type="entry name" value="Euk-type_GlcNAc_Kinase"/>
</dbReference>
<accession>A0A385D532</accession>
<dbReference type="Pfam" id="PF01869">
    <property type="entry name" value="BcrAD_BadFG"/>
    <property type="match status" value="1"/>
</dbReference>
<dbReference type="Proteomes" id="UP000259636">
    <property type="component" value="Chromosome"/>
</dbReference>
<evidence type="ECO:0000313" key="2">
    <source>
        <dbReference type="EMBL" id="AXQ53488.1"/>
    </source>
</evidence>
<feature type="domain" description="ATPase BadF/BadG/BcrA/BcrD type" evidence="1">
    <location>
        <begin position="20"/>
        <end position="313"/>
    </location>
</feature>
<dbReference type="Gene3D" id="3.30.420.40">
    <property type="match status" value="2"/>
</dbReference>
<dbReference type="InterPro" id="IPR002731">
    <property type="entry name" value="ATPase_BadF"/>
</dbReference>
<reference evidence="2 3" key="1">
    <citation type="submission" date="2018-08" db="EMBL/GenBank/DDBJ databases">
        <authorList>
            <person name="Ferrada E.E."/>
            <person name="Latorre B.A."/>
        </authorList>
    </citation>
    <scope>NUCLEOTIDE SEQUENCE [LARGE SCALE GENOMIC DNA]</scope>
    <source>
        <strain evidence="2 3">VK-A60T</strain>
    </source>
</reference>
<organism evidence="2 3">
    <name type="scientific">Streptomyces koyangensis</name>
    <dbReference type="NCBI Taxonomy" id="188770"/>
    <lineage>
        <taxon>Bacteria</taxon>
        <taxon>Bacillati</taxon>
        <taxon>Actinomycetota</taxon>
        <taxon>Actinomycetes</taxon>
        <taxon>Kitasatosporales</taxon>
        <taxon>Streptomycetaceae</taxon>
        <taxon>Streptomyces</taxon>
        <taxon>Streptomyces aurantiacus group</taxon>
    </lineage>
</organism>
<gene>
    <name evidence="2" type="ORF">D0C37_01765</name>
</gene>
<evidence type="ECO:0000313" key="3">
    <source>
        <dbReference type="Proteomes" id="UP000259636"/>
    </source>
</evidence>
<name>A0A385D532_9ACTN</name>
<dbReference type="SUPFAM" id="SSF53067">
    <property type="entry name" value="Actin-like ATPase domain"/>
    <property type="match status" value="1"/>
</dbReference>
<dbReference type="InterPro" id="IPR043129">
    <property type="entry name" value="ATPase_NBD"/>
</dbReference>
<dbReference type="EMBL" id="CP031742">
    <property type="protein sequence ID" value="AXQ53488.1"/>
    <property type="molecule type" value="Genomic_DNA"/>
</dbReference>
<dbReference type="PANTHER" id="PTHR43190">
    <property type="entry name" value="N-ACETYL-D-GLUCOSAMINE KINASE"/>
    <property type="match status" value="1"/>
</dbReference>
<dbReference type="RefSeq" id="WP_101278757.1">
    <property type="nucleotide sequence ID" value="NZ_CP031742.1"/>
</dbReference>
<protein>
    <submittedName>
        <fullName evidence="2">ATPase</fullName>
    </submittedName>
</protein>
<dbReference type="KEGG" id="sky:D0C37_01765"/>
<evidence type="ECO:0000259" key="1">
    <source>
        <dbReference type="Pfam" id="PF01869"/>
    </source>
</evidence>
<dbReference type="PANTHER" id="PTHR43190:SF3">
    <property type="entry name" value="N-ACETYL-D-GLUCOSAMINE KINASE"/>
    <property type="match status" value="1"/>
</dbReference>
<proteinExistence type="predicted"/>